<dbReference type="PANTHER" id="PTHR33734">
    <property type="entry name" value="LYSM DOMAIN-CONTAINING GPI-ANCHORED PROTEIN 2"/>
    <property type="match status" value="1"/>
</dbReference>
<dbReference type="EMBL" id="CACVAS010000057">
    <property type="protein sequence ID" value="CAA6809628.1"/>
    <property type="molecule type" value="Genomic_DNA"/>
</dbReference>
<keyword evidence="3" id="KW-0378">Hydrolase</keyword>
<dbReference type="CDD" id="cd00118">
    <property type="entry name" value="LysM"/>
    <property type="match status" value="2"/>
</dbReference>
<keyword evidence="1" id="KW-0175">Coiled coil</keyword>
<reference evidence="3" key="1">
    <citation type="submission" date="2020-01" db="EMBL/GenBank/DDBJ databases">
        <authorList>
            <person name="Meier V. D."/>
            <person name="Meier V D."/>
        </authorList>
    </citation>
    <scope>NUCLEOTIDE SEQUENCE</scope>
    <source>
        <strain evidence="3">HLG_WM_MAG_01</strain>
    </source>
</reference>
<evidence type="ECO:0000259" key="2">
    <source>
        <dbReference type="PROSITE" id="PS51782"/>
    </source>
</evidence>
<dbReference type="AlphaFoldDB" id="A0A6S6SHP9"/>
<dbReference type="GO" id="GO:0016798">
    <property type="term" value="F:hydrolase activity, acting on glycosyl bonds"/>
    <property type="evidence" value="ECO:0007669"/>
    <property type="project" value="UniProtKB-KW"/>
</dbReference>
<feature type="coiled-coil region" evidence="1">
    <location>
        <begin position="267"/>
        <end position="303"/>
    </location>
</feature>
<dbReference type="Pfam" id="PF01476">
    <property type="entry name" value="LysM"/>
    <property type="match status" value="2"/>
</dbReference>
<name>A0A6S6SHP9_9BACT</name>
<dbReference type="PANTHER" id="PTHR33734:SF22">
    <property type="entry name" value="MEMBRANE-BOUND LYTIC MUREIN TRANSGLYCOSYLASE D"/>
    <property type="match status" value="1"/>
</dbReference>
<accession>A0A6S6SHP9</accession>
<feature type="domain" description="LysM" evidence="2">
    <location>
        <begin position="157"/>
        <end position="201"/>
    </location>
</feature>
<dbReference type="PROSITE" id="PS51782">
    <property type="entry name" value="LYSM"/>
    <property type="match status" value="2"/>
</dbReference>
<protein>
    <submittedName>
        <fullName evidence="3">Membrane-bound lytic murein transglycosylase D (EC)</fullName>
        <ecNumber evidence="3">3.2.1.-</ecNumber>
    </submittedName>
</protein>
<dbReference type="SMART" id="SM00257">
    <property type="entry name" value="LysM"/>
    <property type="match status" value="2"/>
</dbReference>
<dbReference type="InterPro" id="IPR018392">
    <property type="entry name" value="LysM"/>
</dbReference>
<gene>
    <name evidence="3" type="ORF">HELGO_WM3621</name>
</gene>
<sequence>MLKKLLFVFVAILFLSENVFSKPIVDCRAVYKSVESCNPYGLRLLKAKEISYAKGRKKLHITRTLPIPEKKSIKVISVNDMFTSVVEKYMKTNIEIPLRFKNETIDLHVRDTNISNVKDVVVVQEEEPKVLAEVTQKQVNIVKSQDTRLQDTTLNEGIYRVVSGDIIGRIAHKFNMKTKTLLDLNGLDKKSTLHIGQKIKIPLAQNIVDAMGSGEYRIESGDTLLSIAYKFDLEPKDLVKFNNIKSTSIIRKGKTLLLPLPYVVKKLEAERKKALALENERALAEKKRLAKQQKLKYLKAKNKRKLRVTATAYTSHKNQTDSTPFIAAWNNRLRPGMKIIAVSRDLLTRYGLRNGTKVRISGLRGYYTVRDKMNKRYKKRIDIYMGLNKKRALRWGRRSVVIKW</sequence>
<dbReference type="SUPFAM" id="SSF54106">
    <property type="entry name" value="LysM domain"/>
    <property type="match status" value="2"/>
</dbReference>
<keyword evidence="3" id="KW-0326">Glycosidase</keyword>
<dbReference type="InterPro" id="IPR036779">
    <property type="entry name" value="LysM_dom_sf"/>
</dbReference>
<evidence type="ECO:0000256" key="1">
    <source>
        <dbReference type="SAM" id="Coils"/>
    </source>
</evidence>
<evidence type="ECO:0000313" key="3">
    <source>
        <dbReference type="EMBL" id="CAA6809628.1"/>
    </source>
</evidence>
<proteinExistence type="predicted"/>
<organism evidence="3">
    <name type="scientific">uncultured Sulfurovum sp</name>
    <dbReference type="NCBI Taxonomy" id="269237"/>
    <lineage>
        <taxon>Bacteria</taxon>
        <taxon>Pseudomonadati</taxon>
        <taxon>Campylobacterota</taxon>
        <taxon>Epsilonproteobacteria</taxon>
        <taxon>Campylobacterales</taxon>
        <taxon>Sulfurovaceae</taxon>
        <taxon>Sulfurovum</taxon>
        <taxon>environmental samples</taxon>
    </lineage>
</organism>
<dbReference type="Gene3D" id="3.10.350.10">
    <property type="entry name" value="LysM domain"/>
    <property type="match status" value="2"/>
</dbReference>
<feature type="domain" description="LysM" evidence="2">
    <location>
        <begin position="214"/>
        <end position="258"/>
    </location>
</feature>
<dbReference type="EC" id="3.2.1.-" evidence="3"/>
<dbReference type="CDD" id="cd22784">
    <property type="entry name" value="DPBB_MltA_YuiC-like"/>
    <property type="match status" value="1"/>
</dbReference>